<dbReference type="STRING" id="378806.STAUR_8017"/>
<dbReference type="KEGG" id="sur:STAUR_8017"/>
<keyword evidence="5" id="KW-1185">Reference proteome</keyword>
<reference evidence="4 5" key="1">
    <citation type="journal article" date="2011" name="Mol. Biol. Evol.">
        <title>Comparative genomic analysis of fruiting body formation in Myxococcales.</title>
        <authorList>
            <person name="Huntley S."/>
            <person name="Hamann N."/>
            <person name="Wegener-Feldbrugge S."/>
            <person name="Treuner-Lange A."/>
            <person name="Kube M."/>
            <person name="Reinhardt R."/>
            <person name="Klages S."/>
            <person name="Muller R."/>
            <person name="Ronning C.M."/>
            <person name="Nierman W.C."/>
            <person name="Sogaard-Andersen L."/>
        </authorList>
    </citation>
    <scope>NUCLEOTIDE SEQUENCE [LARGE SCALE GENOMIC DNA]</scope>
    <source>
        <strain evidence="4 5">DW4/3-1</strain>
    </source>
</reference>
<gene>
    <name evidence="4" type="ordered locus">STAUR_8017</name>
</gene>
<dbReference type="AlphaFoldDB" id="E3FRJ5"/>
<dbReference type="Gene3D" id="3.40.50.2300">
    <property type="match status" value="1"/>
</dbReference>
<dbReference type="GO" id="GO:0000160">
    <property type="term" value="P:phosphorelay signal transduction system"/>
    <property type="evidence" value="ECO:0007669"/>
    <property type="project" value="InterPro"/>
</dbReference>
<dbReference type="CDD" id="cd00156">
    <property type="entry name" value="REC"/>
    <property type="match status" value="1"/>
</dbReference>
<keyword evidence="1 2" id="KW-0597">Phosphoprotein</keyword>
<evidence type="ECO:0000313" key="4">
    <source>
        <dbReference type="EMBL" id="ADO75772.1"/>
    </source>
</evidence>
<dbReference type="InterPro" id="IPR011006">
    <property type="entry name" value="CheY-like_superfamily"/>
</dbReference>
<sequence>MRGMTLRTEVSNLCSVLFVAAEEAALGAAGTILSMHFQVKLARTAESAIALMDQHHFDVACVDIDLPTRDCGHLLHAASTSRPYLAGILITGDYQSVQRLELQQARDFFHLLRKPYRPEELTTIIHRAATAAKLKRMASRLMREPVHAPAVELRMSAGGSGP</sequence>
<dbReference type="PANTHER" id="PTHR44591:SF3">
    <property type="entry name" value="RESPONSE REGULATORY DOMAIN-CONTAINING PROTEIN"/>
    <property type="match status" value="1"/>
</dbReference>
<evidence type="ECO:0000256" key="1">
    <source>
        <dbReference type="ARBA" id="ARBA00022553"/>
    </source>
</evidence>
<evidence type="ECO:0000256" key="2">
    <source>
        <dbReference type="PROSITE-ProRule" id="PRU00169"/>
    </source>
</evidence>
<dbReference type="PANTHER" id="PTHR44591">
    <property type="entry name" value="STRESS RESPONSE REGULATOR PROTEIN 1"/>
    <property type="match status" value="1"/>
</dbReference>
<name>E3FRJ5_STIAD</name>
<feature type="domain" description="Response regulatory" evidence="3">
    <location>
        <begin position="15"/>
        <end position="129"/>
    </location>
</feature>
<dbReference type="PROSITE" id="PS50110">
    <property type="entry name" value="RESPONSE_REGULATORY"/>
    <property type="match status" value="1"/>
</dbReference>
<evidence type="ECO:0000259" key="3">
    <source>
        <dbReference type="PROSITE" id="PS50110"/>
    </source>
</evidence>
<dbReference type="EMBL" id="CP002271">
    <property type="protein sequence ID" value="ADO75772.1"/>
    <property type="molecule type" value="Genomic_DNA"/>
</dbReference>
<feature type="modified residue" description="4-aspartylphosphate" evidence="2">
    <location>
        <position position="63"/>
    </location>
</feature>
<dbReference type="Pfam" id="PF00072">
    <property type="entry name" value="Response_reg"/>
    <property type="match status" value="1"/>
</dbReference>
<dbReference type="InterPro" id="IPR001789">
    <property type="entry name" value="Sig_transdc_resp-reg_receiver"/>
</dbReference>
<evidence type="ECO:0000313" key="5">
    <source>
        <dbReference type="Proteomes" id="UP000001351"/>
    </source>
</evidence>
<organism evidence="4 5">
    <name type="scientific">Stigmatella aurantiaca (strain DW4/3-1)</name>
    <dbReference type="NCBI Taxonomy" id="378806"/>
    <lineage>
        <taxon>Bacteria</taxon>
        <taxon>Pseudomonadati</taxon>
        <taxon>Myxococcota</taxon>
        <taxon>Myxococcia</taxon>
        <taxon>Myxococcales</taxon>
        <taxon>Cystobacterineae</taxon>
        <taxon>Archangiaceae</taxon>
        <taxon>Stigmatella</taxon>
    </lineage>
</organism>
<protein>
    <submittedName>
        <fullName evidence="4">Response regulator, receiver region</fullName>
    </submittedName>
</protein>
<dbReference type="InterPro" id="IPR050595">
    <property type="entry name" value="Bact_response_regulator"/>
</dbReference>
<accession>E3FRJ5</accession>
<proteinExistence type="predicted"/>
<dbReference type="SUPFAM" id="SSF52172">
    <property type="entry name" value="CheY-like"/>
    <property type="match status" value="1"/>
</dbReference>
<dbReference type="Proteomes" id="UP000001351">
    <property type="component" value="Chromosome"/>
</dbReference>
<dbReference type="eggNOG" id="COG2204">
    <property type="taxonomic scope" value="Bacteria"/>
</dbReference>
<dbReference type="HOGENOM" id="CLU_000445_69_8_7"/>
<dbReference type="OrthoDB" id="1013073at2"/>